<dbReference type="InterPro" id="IPR025970">
    <property type="entry name" value="SusE"/>
</dbReference>
<dbReference type="InterPro" id="IPR036116">
    <property type="entry name" value="FN3_sf"/>
</dbReference>
<proteinExistence type="predicted"/>
<dbReference type="SUPFAM" id="SSF51126">
    <property type="entry name" value="Pectin lyase-like"/>
    <property type="match status" value="1"/>
</dbReference>
<reference evidence="2" key="1">
    <citation type="submission" date="2022-01" db="EMBL/GenBank/DDBJ databases">
        <authorList>
            <person name="Wang Y."/>
        </authorList>
    </citation>
    <scope>NUCLEOTIDE SEQUENCE</scope>
    <source>
        <strain evidence="2">WB101</strain>
    </source>
</reference>
<evidence type="ECO:0000313" key="2">
    <source>
        <dbReference type="EMBL" id="MCG2587390.1"/>
    </source>
</evidence>
<dbReference type="PROSITE" id="PS50853">
    <property type="entry name" value="FN3"/>
    <property type="match status" value="1"/>
</dbReference>
<dbReference type="InterPro" id="IPR003961">
    <property type="entry name" value="FN3_dom"/>
</dbReference>
<dbReference type="SMART" id="SM00060">
    <property type="entry name" value="FN3"/>
    <property type="match status" value="1"/>
</dbReference>
<protein>
    <submittedName>
        <fullName evidence="2">T9SS type A sorting domain-containing protein</fullName>
    </submittedName>
</protein>
<dbReference type="SUPFAM" id="SSF49265">
    <property type="entry name" value="Fibronectin type III"/>
    <property type="match status" value="1"/>
</dbReference>
<evidence type="ECO:0000313" key="3">
    <source>
        <dbReference type="Proteomes" id="UP001165366"/>
    </source>
</evidence>
<dbReference type="InterPro" id="IPR013783">
    <property type="entry name" value="Ig-like_fold"/>
</dbReference>
<dbReference type="Gene3D" id="2.60.40.10">
    <property type="entry name" value="Immunoglobulins"/>
    <property type="match status" value="1"/>
</dbReference>
<dbReference type="CDD" id="cd00063">
    <property type="entry name" value="FN3"/>
    <property type="match status" value="1"/>
</dbReference>
<dbReference type="EMBL" id="JAKLWS010000002">
    <property type="protein sequence ID" value="MCG2587390.1"/>
    <property type="molecule type" value="Genomic_DNA"/>
</dbReference>
<feature type="domain" description="Fibronectin type-III" evidence="1">
    <location>
        <begin position="521"/>
        <end position="613"/>
    </location>
</feature>
<keyword evidence="3" id="KW-1185">Reference proteome</keyword>
<gene>
    <name evidence="2" type="ORF">L6773_02350</name>
</gene>
<evidence type="ECO:0000259" key="1">
    <source>
        <dbReference type="PROSITE" id="PS50853"/>
    </source>
</evidence>
<dbReference type="Pfam" id="PF14292">
    <property type="entry name" value="SusE"/>
    <property type="match status" value="1"/>
</dbReference>
<dbReference type="Pfam" id="PF18962">
    <property type="entry name" value="Por_Secre_tail"/>
    <property type="match status" value="1"/>
</dbReference>
<accession>A0ABS9K984</accession>
<sequence>MRNDHKILDRFIYLILLSLIALPGYAQHTSSALQKSGERLTYFSDQEGNRIPDFSHAGYMSGEAELPYYPVKITVGPQPGDDTNRIKGAISYVEGLPVDENGVRGAVLLEPGIYQVSDQLKIETSGVVLRGAGSGPDPTDATILQVSRSFRGTVVQIGTGEYDWYWNYRDPRTIVTTPFVPVGSRNFEVGDISFFEVGDNIILRHRSSQKWLDAINGGGTATDPPWEEGYIEIYYNRTITGIKDSTISVDAPIFNHLDRSLAETRVYVVDRKKLVEKSGVEYLRIEIQSSGERSENHAENGVIFHGVENGWARYINIFHFSSTGFGTANSRNITIANSGAFEPHSPLTGEKRYNFNSQFFSNNILFENVNSTNGRRSFVSNGTSVSSGIVFLNAHSRGALNSSEGHQKWSQGLLYDNVTFENPQTYFVLGLYNRGDFGSSHGWGAVHSVAWNVDAGGQYIFIQKPPTAQNYGIGNKGSVSGEGIYDHPTGYIEGSNTDAIPASLYKAQLNERLANGVPPDAPVLLTVSNNEKNQLELNWNHSSIKETEFIIERSPGDGENFQRIATIQKSDSMYSDNNIGEKLYQYRVRAKDSNGLSAYSNVAFGEAEFTNDYIQNFHLKNPTDQTTIQIDIDPDSTITFEWDIRETELDIEYTLLIDRPASDFSDPLAEITIAESKEYTMTYRELTNILQRSNITIESEFAIKWTVIASTKTLMKQAEEQFLISLLKDPDSPILNEVDKDTDLAQNYPNPFNPVTTIRYYLAQESDVTLDIFDLSGTRVVTLQAGNVEAGYHDVEFDGRNLASGVYMYRLKTSDFVRTRKMILIK</sequence>
<organism evidence="2 3">
    <name type="scientific">Rhodohalobacter sulfatireducens</name>
    <dbReference type="NCBI Taxonomy" id="2911366"/>
    <lineage>
        <taxon>Bacteria</taxon>
        <taxon>Pseudomonadati</taxon>
        <taxon>Balneolota</taxon>
        <taxon>Balneolia</taxon>
        <taxon>Balneolales</taxon>
        <taxon>Balneolaceae</taxon>
        <taxon>Rhodohalobacter</taxon>
    </lineage>
</organism>
<reference evidence="2" key="2">
    <citation type="submission" date="2024-05" db="EMBL/GenBank/DDBJ databases">
        <title>Rhodohalobacter halophilus gen. nov., sp. nov., a moderately halophilic member of the family Balneolaceae.</title>
        <authorList>
            <person name="Xia J."/>
        </authorList>
    </citation>
    <scope>NUCLEOTIDE SEQUENCE</scope>
    <source>
        <strain evidence="2">WB101</strain>
    </source>
</reference>
<dbReference type="InterPro" id="IPR011050">
    <property type="entry name" value="Pectin_lyase_fold/virulence"/>
</dbReference>
<dbReference type="Proteomes" id="UP001165366">
    <property type="component" value="Unassembled WGS sequence"/>
</dbReference>
<dbReference type="Gene3D" id="2.60.40.4070">
    <property type="match status" value="1"/>
</dbReference>
<dbReference type="RefSeq" id="WP_237852234.1">
    <property type="nucleotide sequence ID" value="NZ_JAKLWS010000002.1"/>
</dbReference>
<name>A0ABS9K984_9BACT</name>
<dbReference type="NCBIfam" id="TIGR04183">
    <property type="entry name" value="Por_Secre_tail"/>
    <property type="match status" value="1"/>
</dbReference>
<dbReference type="InterPro" id="IPR026444">
    <property type="entry name" value="Secre_tail"/>
</dbReference>
<comment type="caution">
    <text evidence="2">The sequence shown here is derived from an EMBL/GenBank/DDBJ whole genome shotgun (WGS) entry which is preliminary data.</text>
</comment>